<dbReference type="Proteomes" id="UP000030302">
    <property type="component" value="Chromosome"/>
</dbReference>
<evidence type="ECO:0000256" key="3">
    <source>
        <dbReference type="PROSITE-ProRule" id="PRU00339"/>
    </source>
</evidence>
<organism evidence="5 6">
    <name type="scientific">Collimonas arenae</name>
    <dbReference type="NCBI Taxonomy" id="279058"/>
    <lineage>
        <taxon>Bacteria</taxon>
        <taxon>Pseudomonadati</taxon>
        <taxon>Pseudomonadota</taxon>
        <taxon>Betaproteobacteria</taxon>
        <taxon>Burkholderiales</taxon>
        <taxon>Oxalobacteraceae</taxon>
        <taxon>Collimonas</taxon>
    </lineage>
</organism>
<dbReference type="PANTHER" id="PTHR44186">
    <property type="match status" value="1"/>
</dbReference>
<dbReference type="KEGG" id="care:LT85_2707"/>
<dbReference type="InterPro" id="IPR013360">
    <property type="entry name" value="Pilus_4_PilW"/>
</dbReference>
<dbReference type="STRING" id="279058.LT85_2707"/>
<dbReference type="PROSITE" id="PS50005">
    <property type="entry name" value="TPR"/>
    <property type="match status" value="1"/>
</dbReference>
<dbReference type="PROSITE" id="PS50293">
    <property type="entry name" value="TPR_REGION"/>
    <property type="match status" value="1"/>
</dbReference>
<keyword evidence="6" id="KW-1185">Reference proteome</keyword>
<evidence type="ECO:0000313" key="5">
    <source>
        <dbReference type="EMBL" id="AIY41865.1"/>
    </source>
</evidence>
<keyword evidence="1" id="KW-0677">Repeat</keyword>
<dbReference type="SMART" id="SM00028">
    <property type="entry name" value="TPR"/>
    <property type="match status" value="5"/>
</dbReference>
<dbReference type="SUPFAM" id="SSF81901">
    <property type="entry name" value="HCP-like"/>
    <property type="match status" value="1"/>
</dbReference>
<proteinExistence type="predicted"/>
<dbReference type="InterPro" id="IPR019734">
    <property type="entry name" value="TPR_rpt"/>
</dbReference>
<dbReference type="Pfam" id="PF13181">
    <property type="entry name" value="TPR_8"/>
    <property type="match status" value="1"/>
</dbReference>
<dbReference type="InterPro" id="IPR011990">
    <property type="entry name" value="TPR-like_helical_dom_sf"/>
</dbReference>
<accession>A0A0A1FDK5</accession>
<feature type="repeat" description="TPR" evidence="3">
    <location>
        <begin position="80"/>
        <end position="113"/>
    </location>
</feature>
<evidence type="ECO:0000313" key="6">
    <source>
        <dbReference type="Proteomes" id="UP000030302"/>
    </source>
</evidence>
<dbReference type="AlphaFoldDB" id="A0A0A1FDK5"/>
<name>A0A0A1FDK5_9BURK</name>
<feature type="region of interest" description="Disordered" evidence="4">
    <location>
        <begin position="21"/>
        <end position="40"/>
    </location>
</feature>
<dbReference type="HOGENOM" id="CLU_003728_7_0_4"/>
<sequence>MFAATALSLLAGLSGCANTPLSSDQEVGSSRELATSSDQTDAQRRAAIRLQLAVGYYERRQLEVALDEIKQALAAYPEMGDAYSVRGLIYMDMGENRLADENFQRALRLDPANPDFANNYGWFLCQNGRAKESIVHFQTALKSRNYQSPAKALTNAGVCSLKMNDTAAAERYLLQAFQFDSSNPLTNAKLAQLAYDRNDYERARFYIGLVLKVDVQNAEALWTAIKVERKLGDTAAETSLVTQLRRRFADSPEFAAYQRGAFNE</sequence>
<evidence type="ECO:0000256" key="4">
    <source>
        <dbReference type="SAM" id="MobiDB-lite"/>
    </source>
</evidence>
<dbReference type="Pfam" id="PF13432">
    <property type="entry name" value="TPR_16"/>
    <property type="match status" value="1"/>
</dbReference>
<keyword evidence="2 3" id="KW-0802">TPR repeat</keyword>
<dbReference type="PANTHER" id="PTHR44186:SF1">
    <property type="entry name" value="BARDET-BIEDL SYNDROME 4 PROTEIN"/>
    <property type="match status" value="1"/>
</dbReference>
<protein>
    <submittedName>
        <fullName evidence="5">Type IV pilus biogenesis protein PilF</fullName>
    </submittedName>
</protein>
<gene>
    <name evidence="5" type="ORF">LT85_2707</name>
</gene>
<reference evidence="6" key="1">
    <citation type="journal article" date="2014" name="Soil Biol. Biochem.">
        <title>Structure and function of bacterial communities in ageing soils: Insights from the Mendocino ecological staircase.</title>
        <authorList>
            <person name="Uroz S."/>
            <person name="Tech J.J."/>
            <person name="Sawaya N.A."/>
            <person name="Frey-Klett P."/>
            <person name="Leveau J.H.J."/>
        </authorList>
    </citation>
    <scope>NUCLEOTIDE SEQUENCE [LARGE SCALE GENOMIC DNA]</scope>
    <source>
        <strain evidence="6">Cal35</strain>
    </source>
</reference>
<dbReference type="NCBIfam" id="TIGR02521">
    <property type="entry name" value="type_IV_pilW"/>
    <property type="match status" value="1"/>
</dbReference>
<evidence type="ECO:0000256" key="1">
    <source>
        <dbReference type="ARBA" id="ARBA00022737"/>
    </source>
</evidence>
<dbReference type="EMBL" id="CP009962">
    <property type="protein sequence ID" value="AIY41865.1"/>
    <property type="molecule type" value="Genomic_DNA"/>
</dbReference>
<evidence type="ECO:0000256" key="2">
    <source>
        <dbReference type="ARBA" id="ARBA00022803"/>
    </source>
</evidence>
<dbReference type="Gene3D" id="1.25.40.10">
    <property type="entry name" value="Tetratricopeptide repeat domain"/>
    <property type="match status" value="1"/>
</dbReference>